<keyword evidence="4" id="KW-1185">Reference proteome</keyword>
<dbReference type="InterPro" id="IPR006680">
    <property type="entry name" value="Amidohydro-rel"/>
</dbReference>
<dbReference type="EMBL" id="CALTRL010000184">
    <property type="protein sequence ID" value="CAH7666976.1"/>
    <property type="molecule type" value="Genomic_DNA"/>
</dbReference>
<dbReference type="PANTHER" id="PTHR43383:SF2">
    <property type="entry name" value="AMIDOHYDROLASE 2 FAMILY PROTEIN"/>
    <property type="match status" value="1"/>
</dbReference>
<dbReference type="Proteomes" id="UP001153365">
    <property type="component" value="Unassembled WGS sequence"/>
</dbReference>
<sequence>MECKADDDDVVRYPGLYQTCFRCPGRGEAFLSNHSTSSLAAISSVEKLSKLYNCSNENGWKSVSEKIKSLDLISRCKKCFEKSGIYTILFDDLLSGVEDSCHRFNWHARFTVKPPKRIVRLETLFQDRLQTVISIEAEKKGNPRWIEVLMRVADFLENQVFELMSDPDVVAFKSIIAYRSGLDVTVTNSPIGAMEDLKKLMDRYNEKKDLDSIRLDLETKDLNDYLLGCALETLKEFKNCVKRPLPVQFHVGLGDSSVKLSKGSPSNLQPLIESFPEIPIVLLHASYPFTREASFLCSVYENVYLDFGEVSILLSTSGLEKIIQQCLEVCPTTKLLWSTDGPETFYLATLQSRRALYRVFMKLIQRDDLTEKQSIEIVQRLLFLNSNDLYSLGFDKSVVELSNYDQSVGIIGTFNDNISTRGRNLNNSNNYQNSKNSDGSQNLGNFGTKKDNKNNNTFKNHRRKFKNYTGNKGNGDQTNKSFNVSQSSSTRSGNSNGNSRNRWASKSKANNKSEDEVIFI</sequence>
<evidence type="ECO:0000313" key="3">
    <source>
        <dbReference type="EMBL" id="CAH7666976.1"/>
    </source>
</evidence>
<name>A0AAV0AIC9_PHAPC</name>
<feature type="domain" description="Amidohydrolase-related" evidence="2">
    <location>
        <begin position="237"/>
        <end position="342"/>
    </location>
</feature>
<feature type="compositionally biased region" description="Low complexity" evidence="1">
    <location>
        <begin position="483"/>
        <end position="502"/>
    </location>
</feature>
<feature type="compositionally biased region" description="Basic and acidic residues" evidence="1">
    <location>
        <begin position="511"/>
        <end position="520"/>
    </location>
</feature>
<dbReference type="GO" id="GO:0016787">
    <property type="term" value="F:hydrolase activity"/>
    <property type="evidence" value="ECO:0007669"/>
    <property type="project" value="InterPro"/>
</dbReference>
<proteinExistence type="predicted"/>
<reference evidence="3" key="1">
    <citation type="submission" date="2022-06" db="EMBL/GenBank/DDBJ databases">
        <authorList>
            <consortium name="SYNGENTA / RWTH Aachen University"/>
        </authorList>
    </citation>
    <scope>NUCLEOTIDE SEQUENCE</scope>
</reference>
<accession>A0AAV0AIC9</accession>
<gene>
    <name evidence="3" type="ORF">PPACK8108_LOCUS1345</name>
</gene>
<comment type="caution">
    <text evidence="3">The sequence shown here is derived from an EMBL/GenBank/DDBJ whole genome shotgun (WGS) entry which is preliminary data.</text>
</comment>
<evidence type="ECO:0000256" key="1">
    <source>
        <dbReference type="SAM" id="MobiDB-lite"/>
    </source>
</evidence>
<dbReference type="InterPro" id="IPR032466">
    <property type="entry name" value="Metal_Hydrolase"/>
</dbReference>
<dbReference type="Gene3D" id="3.20.20.140">
    <property type="entry name" value="Metal-dependent hydrolases"/>
    <property type="match status" value="1"/>
</dbReference>
<feature type="region of interest" description="Disordered" evidence="1">
    <location>
        <begin position="423"/>
        <end position="520"/>
    </location>
</feature>
<dbReference type="PANTHER" id="PTHR43383">
    <property type="entry name" value="NODULIN 6"/>
    <property type="match status" value="1"/>
</dbReference>
<dbReference type="AlphaFoldDB" id="A0AAV0AIC9"/>
<evidence type="ECO:0000259" key="2">
    <source>
        <dbReference type="Pfam" id="PF04909"/>
    </source>
</evidence>
<feature type="compositionally biased region" description="Polar residues" evidence="1">
    <location>
        <begin position="468"/>
        <end position="482"/>
    </location>
</feature>
<dbReference type="SUPFAM" id="SSF51556">
    <property type="entry name" value="Metallo-dependent hydrolases"/>
    <property type="match status" value="1"/>
</dbReference>
<organism evidence="3 4">
    <name type="scientific">Phakopsora pachyrhizi</name>
    <name type="common">Asian soybean rust disease fungus</name>
    <dbReference type="NCBI Taxonomy" id="170000"/>
    <lineage>
        <taxon>Eukaryota</taxon>
        <taxon>Fungi</taxon>
        <taxon>Dikarya</taxon>
        <taxon>Basidiomycota</taxon>
        <taxon>Pucciniomycotina</taxon>
        <taxon>Pucciniomycetes</taxon>
        <taxon>Pucciniales</taxon>
        <taxon>Phakopsoraceae</taxon>
        <taxon>Phakopsora</taxon>
    </lineage>
</organism>
<protein>
    <submittedName>
        <fullName evidence="3">Amidohydrolase-domain-containing protein</fullName>
    </submittedName>
</protein>
<feature type="compositionally biased region" description="Low complexity" evidence="1">
    <location>
        <begin position="424"/>
        <end position="437"/>
    </location>
</feature>
<evidence type="ECO:0000313" key="4">
    <source>
        <dbReference type="Proteomes" id="UP001153365"/>
    </source>
</evidence>
<dbReference type="Pfam" id="PF04909">
    <property type="entry name" value="Amidohydro_2"/>
    <property type="match status" value="1"/>
</dbReference>